<dbReference type="STRING" id="1891926.Fuma_05980"/>
<evidence type="ECO:0000256" key="2">
    <source>
        <dbReference type="ARBA" id="ARBA00022475"/>
    </source>
</evidence>
<sequence length="348" mass="38355">MKQMAAEPIDGKSSPFPGHLVALGLLGLAHLPFVAVQCQTLWRLEYYQFFPFAFAAFAYLFHQRAVRGSFRWGLINSALVALDVALLVAGALYPSPFLVYVGAVVLCFAVSRSYADNEFDCSLGYLILLLVITIRIPLGYDAEVIAWLQTVTTRVGSRLLNFFGFLHLRQGNVIEFPDKRFLVEEACSGVQSLFTVLFLGTLVICGYRRKLLHAVLVLGTGFACAGLMNVLRIFIISVAWSQSQVDLSTGWQHDAIGYAALAAAAFLVFSADAFWDFFFFAVPDTRGMGVSSIHRNPLIVLWNRVFWRPPRQSAPKRKPGIRPGLSAMLMAGAALVCVSTMALQVMAL</sequence>
<evidence type="ECO:0000256" key="3">
    <source>
        <dbReference type="ARBA" id="ARBA00022670"/>
    </source>
</evidence>
<dbReference type="Pfam" id="PF09721">
    <property type="entry name" value="Exosortase_EpsH"/>
    <property type="match status" value="1"/>
</dbReference>
<evidence type="ECO:0000256" key="8">
    <source>
        <dbReference type="SAM" id="Phobius"/>
    </source>
</evidence>
<dbReference type="InterPro" id="IPR026392">
    <property type="entry name" value="Exo/Archaeosortase_dom"/>
</dbReference>
<dbReference type="EMBL" id="CP017641">
    <property type="protein sequence ID" value="APZ96312.1"/>
    <property type="molecule type" value="Genomic_DNA"/>
</dbReference>
<evidence type="ECO:0000256" key="4">
    <source>
        <dbReference type="ARBA" id="ARBA00022692"/>
    </source>
</evidence>
<reference evidence="9 10" key="1">
    <citation type="journal article" date="2016" name="Front. Microbiol.">
        <title>Fuerstia marisgermanicae gen. nov., sp. nov., an Unusual Member of the Phylum Planctomycetes from the German Wadden Sea.</title>
        <authorList>
            <person name="Kohn T."/>
            <person name="Heuer A."/>
            <person name="Jogler M."/>
            <person name="Vollmers J."/>
            <person name="Boedeker C."/>
            <person name="Bunk B."/>
            <person name="Rast P."/>
            <person name="Borchert D."/>
            <person name="Glockner I."/>
            <person name="Freese H.M."/>
            <person name="Klenk H.P."/>
            <person name="Overmann J."/>
            <person name="Kaster A.K."/>
            <person name="Rohde M."/>
            <person name="Wiegand S."/>
            <person name="Jogler C."/>
        </authorList>
    </citation>
    <scope>NUCLEOTIDE SEQUENCE [LARGE SCALE GENOMIC DNA]</scope>
    <source>
        <strain evidence="9 10">NH11</strain>
    </source>
</reference>
<feature type="transmembrane region" description="Helical" evidence="8">
    <location>
        <begin position="97"/>
        <end position="115"/>
    </location>
</feature>
<feature type="transmembrane region" description="Helical" evidence="8">
    <location>
        <begin position="189"/>
        <end position="207"/>
    </location>
</feature>
<evidence type="ECO:0000256" key="6">
    <source>
        <dbReference type="ARBA" id="ARBA00022989"/>
    </source>
</evidence>
<keyword evidence="2" id="KW-1003">Cell membrane</keyword>
<comment type="subcellular location">
    <subcellularLocation>
        <location evidence="1">Cell membrane</location>
        <topology evidence="1">Multi-pass membrane protein</topology>
    </subcellularLocation>
</comment>
<dbReference type="Proteomes" id="UP000187735">
    <property type="component" value="Chromosome"/>
</dbReference>
<feature type="transmembrane region" description="Helical" evidence="8">
    <location>
        <begin position="325"/>
        <end position="347"/>
    </location>
</feature>
<keyword evidence="10" id="KW-1185">Reference proteome</keyword>
<evidence type="ECO:0000256" key="5">
    <source>
        <dbReference type="ARBA" id="ARBA00022801"/>
    </source>
</evidence>
<keyword evidence="6 8" id="KW-1133">Transmembrane helix</keyword>
<feature type="transmembrane region" description="Helical" evidence="8">
    <location>
        <begin position="45"/>
        <end position="61"/>
    </location>
</feature>
<dbReference type="InterPro" id="IPR019127">
    <property type="entry name" value="Exosortase"/>
</dbReference>
<dbReference type="InterPro" id="IPR013426">
    <property type="entry name" value="EpsH-like"/>
</dbReference>
<gene>
    <name evidence="9" type="ORF">Fuma_05980</name>
</gene>
<proteinExistence type="predicted"/>
<accession>A0A1P8WQI0</accession>
<keyword evidence="7 8" id="KW-0472">Membrane</keyword>
<keyword evidence="5" id="KW-0378">Hydrolase</keyword>
<protein>
    <submittedName>
        <fullName evidence="9">Exosortase</fullName>
    </submittedName>
</protein>
<dbReference type="GO" id="GO:0006508">
    <property type="term" value="P:proteolysis"/>
    <property type="evidence" value="ECO:0007669"/>
    <property type="project" value="UniProtKB-KW"/>
</dbReference>
<dbReference type="NCBIfam" id="TIGR02602">
    <property type="entry name" value="8TM_EpsH"/>
    <property type="match status" value="1"/>
</dbReference>
<feature type="transmembrane region" description="Helical" evidence="8">
    <location>
        <begin position="214"/>
        <end position="235"/>
    </location>
</feature>
<feature type="transmembrane region" description="Helical" evidence="8">
    <location>
        <begin position="122"/>
        <end position="140"/>
    </location>
</feature>
<feature type="transmembrane region" description="Helical" evidence="8">
    <location>
        <begin position="255"/>
        <end position="282"/>
    </location>
</feature>
<evidence type="ECO:0000256" key="1">
    <source>
        <dbReference type="ARBA" id="ARBA00004651"/>
    </source>
</evidence>
<evidence type="ECO:0000313" key="10">
    <source>
        <dbReference type="Proteomes" id="UP000187735"/>
    </source>
</evidence>
<dbReference type="GO" id="GO:0008233">
    <property type="term" value="F:peptidase activity"/>
    <property type="evidence" value="ECO:0007669"/>
    <property type="project" value="UniProtKB-KW"/>
</dbReference>
<dbReference type="GO" id="GO:0005886">
    <property type="term" value="C:plasma membrane"/>
    <property type="evidence" value="ECO:0007669"/>
    <property type="project" value="UniProtKB-SubCell"/>
</dbReference>
<name>A0A1P8WQI0_9PLAN</name>
<organism evidence="9 10">
    <name type="scientific">Fuerstiella marisgermanici</name>
    <dbReference type="NCBI Taxonomy" id="1891926"/>
    <lineage>
        <taxon>Bacteria</taxon>
        <taxon>Pseudomonadati</taxon>
        <taxon>Planctomycetota</taxon>
        <taxon>Planctomycetia</taxon>
        <taxon>Planctomycetales</taxon>
        <taxon>Planctomycetaceae</taxon>
        <taxon>Fuerstiella</taxon>
    </lineage>
</organism>
<evidence type="ECO:0000313" key="9">
    <source>
        <dbReference type="EMBL" id="APZ96312.1"/>
    </source>
</evidence>
<evidence type="ECO:0000256" key="7">
    <source>
        <dbReference type="ARBA" id="ARBA00023136"/>
    </source>
</evidence>
<dbReference type="NCBIfam" id="TIGR04178">
    <property type="entry name" value="exo_archaeo"/>
    <property type="match status" value="1"/>
</dbReference>
<keyword evidence="4 8" id="KW-0812">Transmembrane</keyword>
<dbReference type="KEGG" id="fmr:Fuma_05980"/>
<dbReference type="AlphaFoldDB" id="A0A1P8WQI0"/>
<keyword evidence="3" id="KW-0645">Protease</keyword>